<evidence type="ECO:0000313" key="6">
    <source>
        <dbReference type="Proteomes" id="UP000480151"/>
    </source>
</evidence>
<dbReference type="Gene3D" id="1.10.10.10">
    <property type="entry name" value="Winged helix-like DNA-binding domain superfamily/Winged helix DNA-binding domain"/>
    <property type="match status" value="1"/>
</dbReference>
<dbReference type="PROSITE" id="PS50949">
    <property type="entry name" value="HTH_GNTR"/>
    <property type="match status" value="1"/>
</dbReference>
<dbReference type="InterPro" id="IPR036390">
    <property type="entry name" value="WH_DNA-bd_sf"/>
</dbReference>
<dbReference type="CDD" id="cd07377">
    <property type="entry name" value="WHTH_GntR"/>
    <property type="match status" value="1"/>
</dbReference>
<dbReference type="SMART" id="SM00345">
    <property type="entry name" value="HTH_GNTR"/>
    <property type="match status" value="1"/>
</dbReference>
<evidence type="ECO:0000313" key="5">
    <source>
        <dbReference type="EMBL" id="NGM82069.1"/>
    </source>
</evidence>
<dbReference type="Pfam" id="PF00392">
    <property type="entry name" value="GntR"/>
    <property type="match status" value="1"/>
</dbReference>
<dbReference type="PRINTS" id="PR00035">
    <property type="entry name" value="HTHGNTR"/>
</dbReference>
<reference evidence="5 6" key="1">
    <citation type="submission" date="2020-02" db="EMBL/GenBank/DDBJ databases">
        <authorList>
            <person name="Gao J."/>
            <person name="Sun J."/>
        </authorList>
    </citation>
    <scope>NUCLEOTIDE SEQUENCE [LARGE SCALE GENOMIC DNA]</scope>
    <source>
        <strain evidence="5 6">7124</strain>
    </source>
</reference>
<keyword evidence="3" id="KW-0804">Transcription</keyword>
<dbReference type="InterPro" id="IPR011711">
    <property type="entry name" value="GntR_C"/>
</dbReference>
<evidence type="ECO:0000256" key="3">
    <source>
        <dbReference type="ARBA" id="ARBA00023163"/>
    </source>
</evidence>
<keyword evidence="2" id="KW-0238">DNA-binding</keyword>
<dbReference type="Proteomes" id="UP000480151">
    <property type="component" value="Unassembled WGS sequence"/>
</dbReference>
<proteinExistence type="predicted"/>
<accession>A0A6M1PF84</accession>
<dbReference type="AlphaFoldDB" id="A0A6M1PF84"/>
<dbReference type="GO" id="GO:0003677">
    <property type="term" value="F:DNA binding"/>
    <property type="evidence" value="ECO:0007669"/>
    <property type="project" value="UniProtKB-KW"/>
</dbReference>
<protein>
    <submittedName>
        <fullName evidence="5">FadR family transcriptional regulator</fullName>
    </submittedName>
</protein>
<dbReference type="EMBL" id="JAAKGU010000002">
    <property type="protein sequence ID" value="NGM82069.1"/>
    <property type="molecule type" value="Genomic_DNA"/>
</dbReference>
<dbReference type="PANTHER" id="PTHR43537">
    <property type="entry name" value="TRANSCRIPTIONAL REGULATOR, GNTR FAMILY"/>
    <property type="match status" value="1"/>
</dbReference>
<evidence type="ECO:0000256" key="2">
    <source>
        <dbReference type="ARBA" id="ARBA00023125"/>
    </source>
</evidence>
<dbReference type="InterPro" id="IPR008920">
    <property type="entry name" value="TF_FadR/GntR_C"/>
</dbReference>
<gene>
    <name evidence="5" type="ORF">G5B47_06560</name>
</gene>
<sequence>MKKTAFQNAIDKFKQMIIDGTWAAGERIPTLQQLSKELSVSITTVREALRILENEGIISIEHGRGMYVRNDPLLLKDPTAELKALGDISLISLLEARLLIEPRLAALCAERATDSEVKKLRKLADLMIVQMEKGGSFLETDLEFHQMIVAGAREPVLSRMSEAILPLLQEGRRQTNTLPNMRTKSSNYHVLIAIAIEERNSEQARQLMQSHILQMLEPLKKAREAQGEADRIKG</sequence>
<evidence type="ECO:0000256" key="1">
    <source>
        <dbReference type="ARBA" id="ARBA00023015"/>
    </source>
</evidence>
<dbReference type="InterPro" id="IPR000524">
    <property type="entry name" value="Tscrpt_reg_HTH_GntR"/>
</dbReference>
<name>A0A6M1PF84_9BACL</name>
<dbReference type="SMART" id="SM00895">
    <property type="entry name" value="FCD"/>
    <property type="match status" value="1"/>
</dbReference>
<dbReference type="GO" id="GO:0003700">
    <property type="term" value="F:DNA-binding transcription factor activity"/>
    <property type="evidence" value="ECO:0007669"/>
    <property type="project" value="InterPro"/>
</dbReference>
<feature type="domain" description="HTH gntR-type" evidence="4">
    <location>
        <begin position="3"/>
        <end position="71"/>
    </location>
</feature>
<keyword evidence="6" id="KW-1185">Reference proteome</keyword>
<dbReference type="SUPFAM" id="SSF48008">
    <property type="entry name" value="GntR ligand-binding domain-like"/>
    <property type="match status" value="1"/>
</dbReference>
<organism evidence="5 6">
    <name type="scientific">Paenibacillus apii</name>
    <dbReference type="NCBI Taxonomy" id="1850370"/>
    <lineage>
        <taxon>Bacteria</taxon>
        <taxon>Bacillati</taxon>
        <taxon>Bacillota</taxon>
        <taxon>Bacilli</taxon>
        <taxon>Bacillales</taxon>
        <taxon>Paenibacillaceae</taxon>
        <taxon>Paenibacillus</taxon>
    </lineage>
</organism>
<keyword evidence="1" id="KW-0805">Transcription regulation</keyword>
<dbReference type="Pfam" id="PF07729">
    <property type="entry name" value="FCD"/>
    <property type="match status" value="1"/>
</dbReference>
<dbReference type="SUPFAM" id="SSF46785">
    <property type="entry name" value="Winged helix' DNA-binding domain"/>
    <property type="match status" value="1"/>
</dbReference>
<evidence type="ECO:0000259" key="4">
    <source>
        <dbReference type="PROSITE" id="PS50949"/>
    </source>
</evidence>
<dbReference type="PANTHER" id="PTHR43537:SF5">
    <property type="entry name" value="UXU OPERON TRANSCRIPTIONAL REGULATOR"/>
    <property type="match status" value="1"/>
</dbReference>
<dbReference type="Gene3D" id="1.20.120.530">
    <property type="entry name" value="GntR ligand-binding domain-like"/>
    <property type="match status" value="1"/>
</dbReference>
<dbReference type="RefSeq" id="WP_165095895.1">
    <property type="nucleotide sequence ID" value="NZ_JAAKGU010000002.1"/>
</dbReference>
<comment type="caution">
    <text evidence="5">The sequence shown here is derived from an EMBL/GenBank/DDBJ whole genome shotgun (WGS) entry which is preliminary data.</text>
</comment>
<dbReference type="InterPro" id="IPR036388">
    <property type="entry name" value="WH-like_DNA-bd_sf"/>
</dbReference>